<protein>
    <submittedName>
        <fullName evidence="2">Uncharacterized protein</fullName>
    </submittedName>
</protein>
<dbReference type="AlphaFoldDB" id="A0A914A1F8"/>
<evidence type="ECO:0000313" key="3">
    <source>
        <dbReference type="Proteomes" id="UP000887568"/>
    </source>
</evidence>
<feature type="compositionally biased region" description="Polar residues" evidence="1">
    <location>
        <begin position="137"/>
        <end position="155"/>
    </location>
</feature>
<dbReference type="Proteomes" id="UP000887568">
    <property type="component" value="Unplaced"/>
</dbReference>
<sequence>MEDIKLQRKFDFIISPQEWEESIHIKQTHKQRSLQGYSRIFSREVAVTNPHCSLLFKYNRVRKVGSRKGNMPFFHGKGLCRIEGCTRYDFIIRKEVKRGTRVKVRVKVSGELNHPQGEIHTLNEREDIKHLMLNTATQPSPAQNHSNLENSSDEGSGNDYDALTDLVAQGEVDVFREIEIVREITSDLIPGGFVRYIGVFPLGVIMYTVEQIQLLSSSLKDGQCTVFMDTTRSLVKNLPGRPQDVLYSALVVEGCSENSAMAVAEFFTDDNTLPKVSYFLNIVRRALKQADPKNNVPQNIVMNYNWAWINAVNMAFNDMSTLSFLEHAWIDKLPPCKIHICSTHVMRTVATRLYDVDVRKKYFILLCVGCLIVATSKTKLDEIFSMMCEALLSKQAPSENIQEHLQSQLVGVSIDFDHDKIEGHVSTGETENFCNLTESPYYKHYHTIRMLFDCNKDTAPVKNPYYAPEFLHYFLRWFMSIAPLWTGMLGTRSSLTSSAPARNWFQKVEESVLHRKKRLGPSKFVRAMAGSLSKRMREFKLS</sequence>
<reference evidence="2" key="1">
    <citation type="submission" date="2022-11" db="UniProtKB">
        <authorList>
            <consortium name="EnsemblMetazoa"/>
        </authorList>
    </citation>
    <scope>IDENTIFICATION</scope>
</reference>
<organism evidence="2 3">
    <name type="scientific">Patiria miniata</name>
    <name type="common">Bat star</name>
    <name type="synonym">Asterina miniata</name>
    <dbReference type="NCBI Taxonomy" id="46514"/>
    <lineage>
        <taxon>Eukaryota</taxon>
        <taxon>Metazoa</taxon>
        <taxon>Echinodermata</taxon>
        <taxon>Eleutherozoa</taxon>
        <taxon>Asterozoa</taxon>
        <taxon>Asteroidea</taxon>
        <taxon>Valvatacea</taxon>
        <taxon>Valvatida</taxon>
        <taxon>Asterinidae</taxon>
        <taxon>Patiria</taxon>
    </lineage>
</organism>
<feature type="region of interest" description="Disordered" evidence="1">
    <location>
        <begin position="137"/>
        <end position="160"/>
    </location>
</feature>
<dbReference type="RefSeq" id="XP_038057191.1">
    <property type="nucleotide sequence ID" value="XM_038201263.1"/>
</dbReference>
<evidence type="ECO:0000313" key="2">
    <source>
        <dbReference type="EnsemblMetazoa" id="XP_038057191.1"/>
    </source>
</evidence>
<evidence type="ECO:0000256" key="1">
    <source>
        <dbReference type="SAM" id="MobiDB-lite"/>
    </source>
</evidence>
<accession>A0A914A1F8</accession>
<proteinExistence type="predicted"/>
<keyword evidence="3" id="KW-1185">Reference proteome</keyword>
<dbReference type="OrthoDB" id="413122at2759"/>
<dbReference type="GeneID" id="119728855"/>
<dbReference type="OMA" id="GHINIFA"/>
<name>A0A914A1F8_PATMI</name>
<dbReference type="EnsemblMetazoa" id="XM_038201263.1">
    <property type="protein sequence ID" value="XP_038057191.1"/>
    <property type="gene ID" value="LOC119728855"/>
</dbReference>